<dbReference type="VEuPathDB" id="FungiDB:PV09_03468"/>
<evidence type="ECO:0000256" key="5">
    <source>
        <dbReference type="ARBA" id="ARBA00023136"/>
    </source>
</evidence>
<evidence type="ECO:0000259" key="9">
    <source>
        <dbReference type="PROSITE" id="PS51328"/>
    </source>
</evidence>
<sequence>MWVSHHALCLLSVVGLASASDHRFEHDYVEDAIVEDVSFGQSGTTWAEDHTHITGWDLSGNGYTPELHRDRVVLTPPWPGSRKGSIWAQKPEVELEWEASFEFRATGPENGNGNLQFWYARNAIEDINTNSIYTVGTFDGVAIVISQAGGKAGVGTVRAFLNDGSINFASHHNIDELSFGQCDFAYRNLGKFSKITIEQTYWTFKVHVDGQKCIETYSIHLPHNYRFGLTAASSEPPDSFEVKSFIVHKMKEGKKIIHDHGPSYKPDWHEYDSEEEQWSHDAADWLKQSNKEGRSKPKSKPQQKPLKSPSGKQDSPDSEWKWLSDEESSKFADASTFKTAFAWFSDSHDRLEVIQKQVNLLYEDLTLMKKQIQTQLDKISADVHTMLGDTDNTKHTVETLEKEVNVIKNSLGALGNNDLKNDIATLKTILENNGHTKLLLDQLHMALNDNHLTLSDAIANNSPSLNFFAFLIIASNVMLLVSYVAYVRRKEASMPKKWL</sequence>
<keyword evidence="11" id="KW-1185">Reference proteome</keyword>
<name>A0A0D1XS84_9PEZI</name>
<dbReference type="InterPro" id="IPR051136">
    <property type="entry name" value="Intracellular_Lectin-GPT"/>
</dbReference>
<dbReference type="STRING" id="253628.A0A0D1XS84"/>
<dbReference type="GO" id="GO:0030134">
    <property type="term" value="C:COPII-coated ER to Golgi transport vesicle"/>
    <property type="evidence" value="ECO:0007669"/>
    <property type="project" value="TreeGrafter"/>
</dbReference>
<dbReference type="GO" id="GO:0005789">
    <property type="term" value="C:endoplasmic reticulum membrane"/>
    <property type="evidence" value="ECO:0007669"/>
    <property type="project" value="TreeGrafter"/>
</dbReference>
<evidence type="ECO:0000256" key="6">
    <source>
        <dbReference type="SAM" id="MobiDB-lite"/>
    </source>
</evidence>
<dbReference type="InterPro" id="IPR013320">
    <property type="entry name" value="ConA-like_dom_sf"/>
</dbReference>
<evidence type="ECO:0000256" key="7">
    <source>
        <dbReference type="SAM" id="Phobius"/>
    </source>
</evidence>
<evidence type="ECO:0000256" key="2">
    <source>
        <dbReference type="ARBA" id="ARBA00022692"/>
    </source>
</evidence>
<dbReference type="PANTHER" id="PTHR12223:SF28">
    <property type="entry name" value="LECTIN, MANNOSE BINDING 1 LIKE"/>
    <property type="match status" value="1"/>
</dbReference>
<dbReference type="AlphaFoldDB" id="A0A0D1XS84"/>
<evidence type="ECO:0000256" key="4">
    <source>
        <dbReference type="ARBA" id="ARBA00022989"/>
    </source>
</evidence>
<dbReference type="GO" id="GO:0005793">
    <property type="term" value="C:endoplasmic reticulum-Golgi intermediate compartment"/>
    <property type="evidence" value="ECO:0007669"/>
    <property type="project" value="TreeGrafter"/>
</dbReference>
<dbReference type="Gene3D" id="2.60.120.200">
    <property type="match status" value="1"/>
</dbReference>
<evidence type="ECO:0000256" key="8">
    <source>
        <dbReference type="SAM" id="SignalP"/>
    </source>
</evidence>
<feature type="transmembrane region" description="Helical" evidence="7">
    <location>
        <begin position="467"/>
        <end position="487"/>
    </location>
</feature>
<feature type="compositionally biased region" description="Low complexity" evidence="6">
    <location>
        <begin position="302"/>
        <end position="313"/>
    </location>
</feature>
<dbReference type="EMBL" id="KN847537">
    <property type="protein sequence ID" value="KIW05596.1"/>
    <property type="molecule type" value="Genomic_DNA"/>
</dbReference>
<dbReference type="PROSITE" id="PS51328">
    <property type="entry name" value="L_LECTIN_LIKE"/>
    <property type="match status" value="1"/>
</dbReference>
<accession>A0A0D1XS84</accession>
<comment type="subcellular location">
    <subcellularLocation>
        <location evidence="1">Membrane</location>
        <topology evidence="1">Single-pass type I membrane protein</topology>
    </subcellularLocation>
</comment>
<dbReference type="Pfam" id="PF03388">
    <property type="entry name" value="Lectin_leg-like"/>
    <property type="match status" value="1"/>
</dbReference>
<keyword evidence="3 8" id="KW-0732">Signal</keyword>
<dbReference type="OrthoDB" id="10265193at2759"/>
<feature type="region of interest" description="Disordered" evidence="6">
    <location>
        <begin position="289"/>
        <end position="320"/>
    </location>
</feature>
<proteinExistence type="predicted"/>
<protein>
    <recommendedName>
        <fullName evidence="9">L-type lectin-like domain-containing protein</fullName>
    </recommendedName>
</protein>
<dbReference type="GO" id="GO:0000139">
    <property type="term" value="C:Golgi membrane"/>
    <property type="evidence" value="ECO:0007669"/>
    <property type="project" value="TreeGrafter"/>
</dbReference>
<dbReference type="HOGENOM" id="CLU_053733_0_0_1"/>
<dbReference type="PANTHER" id="PTHR12223">
    <property type="entry name" value="VESICULAR MANNOSE-BINDING LECTIN"/>
    <property type="match status" value="1"/>
</dbReference>
<feature type="signal peptide" evidence="8">
    <location>
        <begin position="1"/>
        <end position="19"/>
    </location>
</feature>
<dbReference type="InParanoid" id="A0A0D1XS84"/>
<evidence type="ECO:0000256" key="3">
    <source>
        <dbReference type="ARBA" id="ARBA00022729"/>
    </source>
</evidence>
<reference evidence="10 11" key="1">
    <citation type="submission" date="2015-01" db="EMBL/GenBank/DDBJ databases">
        <title>The Genome Sequence of Ochroconis gallopava CBS43764.</title>
        <authorList>
            <consortium name="The Broad Institute Genomics Platform"/>
            <person name="Cuomo C."/>
            <person name="de Hoog S."/>
            <person name="Gorbushina A."/>
            <person name="Stielow B."/>
            <person name="Teixiera M."/>
            <person name="Abouelleil A."/>
            <person name="Chapman S.B."/>
            <person name="Priest M."/>
            <person name="Young S.K."/>
            <person name="Wortman J."/>
            <person name="Nusbaum C."/>
            <person name="Birren B."/>
        </authorList>
    </citation>
    <scope>NUCLEOTIDE SEQUENCE [LARGE SCALE GENOMIC DNA]</scope>
    <source>
        <strain evidence="10 11">CBS 43764</strain>
    </source>
</reference>
<keyword evidence="4 7" id="KW-1133">Transmembrane helix</keyword>
<dbReference type="GO" id="GO:0006888">
    <property type="term" value="P:endoplasmic reticulum to Golgi vesicle-mediated transport"/>
    <property type="evidence" value="ECO:0007669"/>
    <property type="project" value="TreeGrafter"/>
</dbReference>
<gene>
    <name evidence="10" type="ORF">PV09_03468</name>
</gene>
<dbReference type="SUPFAM" id="SSF49899">
    <property type="entry name" value="Concanavalin A-like lectins/glucanases"/>
    <property type="match status" value="1"/>
</dbReference>
<dbReference type="Proteomes" id="UP000053259">
    <property type="component" value="Unassembled WGS sequence"/>
</dbReference>
<evidence type="ECO:0000313" key="10">
    <source>
        <dbReference type="EMBL" id="KIW05596.1"/>
    </source>
</evidence>
<keyword evidence="2 7" id="KW-0812">Transmembrane</keyword>
<organism evidence="10 11">
    <name type="scientific">Verruconis gallopava</name>
    <dbReference type="NCBI Taxonomy" id="253628"/>
    <lineage>
        <taxon>Eukaryota</taxon>
        <taxon>Fungi</taxon>
        <taxon>Dikarya</taxon>
        <taxon>Ascomycota</taxon>
        <taxon>Pezizomycotina</taxon>
        <taxon>Dothideomycetes</taxon>
        <taxon>Pleosporomycetidae</taxon>
        <taxon>Venturiales</taxon>
        <taxon>Sympoventuriaceae</taxon>
        <taxon>Verruconis</taxon>
    </lineage>
</organism>
<keyword evidence="5 7" id="KW-0472">Membrane</keyword>
<dbReference type="InterPro" id="IPR005052">
    <property type="entry name" value="Lectin_leg"/>
</dbReference>
<dbReference type="RefSeq" id="XP_016215465.1">
    <property type="nucleotide sequence ID" value="XM_016356672.1"/>
</dbReference>
<evidence type="ECO:0000313" key="11">
    <source>
        <dbReference type="Proteomes" id="UP000053259"/>
    </source>
</evidence>
<dbReference type="GO" id="GO:0005537">
    <property type="term" value="F:D-mannose binding"/>
    <property type="evidence" value="ECO:0007669"/>
    <property type="project" value="TreeGrafter"/>
</dbReference>
<evidence type="ECO:0000256" key="1">
    <source>
        <dbReference type="ARBA" id="ARBA00004479"/>
    </source>
</evidence>
<feature type="chain" id="PRO_5002246451" description="L-type lectin-like domain-containing protein" evidence="8">
    <location>
        <begin position="20"/>
        <end position="499"/>
    </location>
</feature>
<dbReference type="GeneID" id="27311441"/>
<feature type="domain" description="L-type lectin-like" evidence="9">
    <location>
        <begin position="31"/>
        <end position="250"/>
    </location>
</feature>